<evidence type="ECO:0000256" key="2">
    <source>
        <dbReference type="ARBA" id="ARBA00022643"/>
    </source>
</evidence>
<dbReference type="GO" id="GO:0010181">
    <property type="term" value="F:FMN binding"/>
    <property type="evidence" value="ECO:0007669"/>
    <property type="project" value="UniProtKB-UniRule"/>
</dbReference>
<sequence length="224" mass="24260">MRILRVHCSPRGARSESYRLADRLVGLLRQRYPDARLIDRGLGTSAIAHVDEGYADALGGHAEPSMDAGTMVHSERLIQELEDADCLVIATPMHNYTVPSALKAWLDHIVRIHRSFAPGPTGKVGTLADRPVYVAIASGSRFDGERTRQPDFLTPYLTAILNTVGLYDIHYFAVQGTALGADALARARQAAEEKLAAFFSLPAAAGLHQAGKRFSHSSTSGSPR</sequence>
<dbReference type="PANTHER" id="PTHR43741">
    <property type="entry name" value="FMN-DEPENDENT NADH-AZOREDUCTASE 1"/>
    <property type="match status" value="1"/>
</dbReference>
<comment type="subunit">
    <text evidence="6">Homodimer.</text>
</comment>
<organism evidence="8 9">
    <name type="scientific">Bordetella genomosp. 9</name>
    <dbReference type="NCBI Taxonomy" id="1416803"/>
    <lineage>
        <taxon>Bacteria</taxon>
        <taxon>Pseudomonadati</taxon>
        <taxon>Pseudomonadota</taxon>
        <taxon>Betaproteobacteria</taxon>
        <taxon>Burkholderiales</taxon>
        <taxon>Alcaligenaceae</taxon>
        <taxon>Bordetella</taxon>
    </lineage>
</organism>
<evidence type="ECO:0000256" key="3">
    <source>
        <dbReference type="ARBA" id="ARBA00023002"/>
    </source>
</evidence>
<evidence type="ECO:0000256" key="6">
    <source>
        <dbReference type="HAMAP-Rule" id="MF_01216"/>
    </source>
</evidence>
<dbReference type="SUPFAM" id="SSF52218">
    <property type="entry name" value="Flavoproteins"/>
    <property type="match status" value="1"/>
</dbReference>
<feature type="domain" description="Flavodoxin-like fold" evidence="7">
    <location>
        <begin position="1"/>
        <end position="197"/>
    </location>
</feature>
<keyword evidence="3 6" id="KW-0560">Oxidoreductase</keyword>
<dbReference type="OrthoDB" id="9787136at2"/>
<dbReference type="Gene3D" id="3.40.50.360">
    <property type="match status" value="1"/>
</dbReference>
<dbReference type="InterPro" id="IPR003680">
    <property type="entry name" value="Flavodoxin_fold"/>
</dbReference>
<proteinExistence type="inferred from homology"/>
<comment type="function">
    <text evidence="6">Also exhibits azoreductase activity. Catalyzes the reductive cleavage of the azo bond in aromatic azo compounds to the corresponding amines.</text>
</comment>
<gene>
    <name evidence="6" type="primary">azoR</name>
    <name evidence="8" type="ORF">CAL26_20740</name>
</gene>
<keyword evidence="4 6" id="KW-0520">NAD</keyword>
<dbReference type="HAMAP" id="MF_01216">
    <property type="entry name" value="Azoreductase_type1"/>
    <property type="match status" value="1"/>
</dbReference>
<dbReference type="InterPro" id="IPR050104">
    <property type="entry name" value="FMN-dep_NADH:Q_OxRdtase_AzoR1"/>
</dbReference>
<evidence type="ECO:0000256" key="1">
    <source>
        <dbReference type="ARBA" id="ARBA00022630"/>
    </source>
</evidence>
<accession>A0A261R4N9</accession>
<evidence type="ECO:0000256" key="5">
    <source>
        <dbReference type="ARBA" id="ARBA00048542"/>
    </source>
</evidence>
<evidence type="ECO:0000313" key="9">
    <source>
        <dbReference type="Proteomes" id="UP000216857"/>
    </source>
</evidence>
<comment type="caution">
    <text evidence="6">Lacks conserved residue(s) required for the propagation of feature annotation.</text>
</comment>
<keyword evidence="1 6" id="KW-0285">Flavoprotein</keyword>
<feature type="binding site" evidence="6">
    <location>
        <begin position="15"/>
        <end position="17"/>
    </location>
    <ligand>
        <name>FMN</name>
        <dbReference type="ChEBI" id="CHEBI:58210"/>
    </ligand>
</feature>
<dbReference type="PANTHER" id="PTHR43741:SF4">
    <property type="entry name" value="FMN-DEPENDENT NADH:QUINONE OXIDOREDUCTASE"/>
    <property type="match status" value="1"/>
</dbReference>
<keyword evidence="9" id="KW-1185">Reference proteome</keyword>
<comment type="cofactor">
    <cofactor evidence="6">
        <name>FMN</name>
        <dbReference type="ChEBI" id="CHEBI:58210"/>
    </cofactor>
    <text evidence="6">Binds 1 FMN per subunit.</text>
</comment>
<comment type="catalytic activity">
    <reaction evidence="5">
        <text>N,N-dimethyl-1,4-phenylenediamine + anthranilate + 2 NAD(+) = 2-(4-dimethylaminophenyl)diazenylbenzoate + 2 NADH + 2 H(+)</text>
        <dbReference type="Rhea" id="RHEA:55872"/>
        <dbReference type="ChEBI" id="CHEBI:15378"/>
        <dbReference type="ChEBI" id="CHEBI:15783"/>
        <dbReference type="ChEBI" id="CHEBI:16567"/>
        <dbReference type="ChEBI" id="CHEBI:57540"/>
        <dbReference type="ChEBI" id="CHEBI:57945"/>
        <dbReference type="ChEBI" id="CHEBI:71579"/>
        <dbReference type="EC" id="1.7.1.17"/>
    </reaction>
    <physiologicalReaction direction="right-to-left" evidence="5">
        <dbReference type="Rhea" id="RHEA:55874"/>
    </physiologicalReaction>
</comment>
<evidence type="ECO:0000256" key="4">
    <source>
        <dbReference type="ARBA" id="ARBA00023027"/>
    </source>
</evidence>
<name>A0A261R4N9_9BORD</name>
<comment type="catalytic activity">
    <reaction evidence="6">
        <text>2 a quinone + NADH + H(+) = 2 a 1,4-benzosemiquinone + NAD(+)</text>
        <dbReference type="Rhea" id="RHEA:65952"/>
        <dbReference type="ChEBI" id="CHEBI:15378"/>
        <dbReference type="ChEBI" id="CHEBI:57540"/>
        <dbReference type="ChEBI" id="CHEBI:57945"/>
        <dbReference type="ChEBI" id="CHEBI:132124"/>
        <dbReference type="ChEBI" id="CHEBI:134225"/>
    </reaction>
</comment>
<dbReference type="AlphaFoldDB" id="A0A261R4N9"/>
<dbReference type="EC" id="1.7.1.17" evidence="6"/>
<reference evidence="8" key="1">
    <citation type="submission" date="2017-05" db="EMBL/GenBank/DDBJ databases">
        <title>Complete and WGS of Bordetella genogroups.</title>
        <authorList>
            <person name="Spilker T."/>
            <person name="Lipuma J."/>
        </authorList>
    </citation>
    <scope>NUCLEOTIDE SEQUENCE</scope>
    <source>
        <strain evidence="8">AU21707</strain>
    </source>
</reference>
<comment type="function">
    <text evidence="6">Quinone reductase that provides resistance to thiol-specific stress caused by electrophilic quinones.</text>
</comment>
<dbReference type="EC" id="1.6.5.-" evidence="6"/>
<dbReference type="GO" id="GO:0009055">
    <property type="term" value="F:electron transfer activity"/>
    <property type="evidence" value="ECO:0007669"/>
    <property type="project" value="UniProtKB-UniRule"/>
</dbReference>
<protein>
    <recommendedName>
        <fullName evidence="6">FMN dependent NADH:quinone oxidoreductase</fullName>
        <ecNumber evidence="6">1.6.5.-</ecNumber>
    </recommendedName>
    <alternativeName>
        <fullName evidence="6">Azo-dye reductase</fullName>
    </alternativeName>
    <alternativeName>
        <fullName evidence="6">FMN-dependent NADH-azo compound oxidoreductase</fullName>
    </alternativeName>
    <alternativeName>
        <fullName evidence="6">FMN-dependent NADH-azoreductase</fullName>
        <ecNumber evidence="6">1.7.1.17</ecNumber>
    </alternativeName>
</protein>
<dbReference type="Proteomes" id="UP000216857">
    <property type="component" value="Unassembled WGS sequence"/>
</dbReference>
<feature type="binding site" evidence="6">
    <location>
        <position position="9"/>
    </location>
    <ligand>
        <name>FMN</name>
        <dbReference type="ChEBI" id="CHEBI:58210"/>
    </ligand>
</feature>
<dbReference type="GO" id="GO:0016655">
    <property type="term" value="F:oxidoreductase activity, acting on NAD(P)H, quinone or similar compound as acceptor"/>
    <property type="evidence" value="ECO:0007669"/>
    <property type="project" value="InterPro"/>
</dbReference>
<dbReference type="EMBL" id="NEVJ01000003">
    <property type="protein sequence ID" value="OZI19986.1"/>
    <property type="molecule type" value="Genomic_DNA"/>
</dbReference>
<dbReference type="RefSeq" id="WP_094848602.1">
    <property type="nucleotide sequence ID" value="NZ_NEVJ01000003.1"/>
</dbReference>
<dbReference type="Pfam" id="PF02525">
    <property type="entry name" value="Flavodoxin_2"/>
    <property type="match status" value="1"/>
</dbReference>
<evidence type="ECO:0000259" key="7">
    <source>
        <dbReference type="Pfam" id="PF02525"/>
    </source>
</evidence>
<evidence type="ECO:0000313" key="8">
    <source>
        <dbReference type="EMBL" id="OZI19986.1"/>
    </source>
</evidence>
<comment type="caution">
    <text evidence="8">The sequence shown here is derived from an EMBL/GenBank/DDBJ whole genome shotgun (WGS) entry which is preliminary data.</text>
</comment>
<comment type="similarity">
    <text evidence="6">Belongs to the azoreductase type 1 family.</text>
</comment>
<dbReference type="InterPro" id="IPR029039">
    <property type="entry name" value="Flavoprotein-like_sf"/>
</dbReference>
<keyword evidence="2 6" id="KW-0288">FMN</keyword>
<dbReference type="GO" id="GO:0016652">
    <property type="term" value="F:oxidoreductase activity, acting on NAD(P)H as acceptor"/>
    <property type="evidence" value="ECO:0007669"/>
    <property type="project" value="UniProtKB-UniRule"/>
</dbReference>
<dbReference type="InterPro" id="IPR023048">
    <property type="entry name" value="NADH:quinone_OxRdtase_FMN_depd"/>
</dbReference>